<dbReference type="AlphaFoldDB" id="A0A8J2YSW0"/>
<comment type="caution">
    <text evidence="1">The sequence shown here is derived from an EMBL/GenBank/DDBJ whole genome shotgun (WGS) entry which is preliminary data.</text>
</comment>
<dbReference type="InterPro" id="IPR036249">
    <property type="entry name" value="Thioredoxin-like_sf"/>
</dbReference>
<dbReference type="EMBL" id="BMJQ01000004">
    <property type="protein sequence ID" value="GGF13330.1"/>
    <property type="molecule type" value="Genomic_DNA"/>
</dbReference>
<keyword evidence="2" id="KW-1185">Reference proteome</keyword>
<dbReference type="Pfam" id="PF05988">
    <property type="entry name" value="DUF899"/>
    <property type="match status" value="1"/>
</dbReference>
<reference evidence="1" key="2">
    <citation type="submission" date="2020-09" db="EMBL/GenBank/DDBJ databases">
        <authorList>
            <person name="Sun Q."/>
            <person name="Zhou Y."/>
        </authorList>
    </citation>
    <scope>NUCLEOTIDE SEQUENCE</scope>
    <source>
        <strain evidence="1">CGMCC 1.15725</strain>
    </source>
</reference>
<dbReference type="Proteomes" id="UP000646365">
    <property type="component" value="Unassembled WGS sequence"/>
</dbReference>
<dbReference type="Gene3D" id="3.40.30.10">
    <property type="entry name" value="Glutaredoxin"/>
    <property type="match status" value="1"/>
</dbReference>
<evidence type="ECO:0000313" key="1">
    <source>
        <dbReference type="EMBL" id="GGF13330.1"/>
    </source>
</evidence>
<gene>
    <name evidence="1" type="ORF">GCM10011611_18790</name>
</gene>
<sequence>MQDHPVVSREEWLAARRALLVHEKEETRLRDKVNAERLALPWVKVEKSYVFDTAQGRRTLAELFAGRSQLIVYHFMLGPGWKAGCPGCSFLADHLGGALPHLEHHDVTLTAVSRAPLAEIEAYKRRMGWRFPWVSAFENDFNFDYHVSFTTDELARGEVFYNFTMTPSDRAHNELPGLSAFVRNAAGEVFHTYSSYARGPEELIGTLMILDRAPLGRNETTIMDWVRRHDEYEAVPQATSCCAS</sequence>
<organism evidence="1 2">
    <name type="scientific">Aliidongia dinghuensis</name>
    <dbReference type="NCBI Taxonomy" id="1867774"/>
    <lineage>
        <taxon>Bacteria</taxon>
        <taxon>Pseudomonadati</taxon>
        <taxon>Pseudomonadota</taxon>
        <taxon>Alphaproteobacteria</taxon>
        <taxon>Rhodospirillales</taxon>
        <taxon>Dongiaceae</taxon>
        <taxon>Aliidongia</taxon>
    </lineage>
</organism>
<evidence type="ECO:0000313" key="2">
    <source>
        <dbReference type="Proteomes" id="UP000646365"/>
    </source>
</evidence>
<dbReference type="SUPFAM" id="SSF52833">
    <property type="entry name" value="Thioredoxin-like"/>
    <property type="match status" value="1"/>
</dbReference>
<name>A0A8J2YSW0_9PROT</name>
<reference evidence="1" key="1">
    <citation type="journal article" date="2014" name="Int. J. Syst. Evol. Microbiol.">
        <title>Complete genome sequence of Corynebacterium casei LMG S-19264T (=DSM 44701T), isolated from a smear-ripened cheese.</title>
        <authorList>
            <consortium name="US DOE Joint Genome Institute (JGI-PGF)"/>
            <person name="Walter F."/>
            <person name="Albersmeier A."/>
            <person name="Kalinowski J."/>
            <person name="Ruckert C."/>
        </authorList>
    </citation>
    <scope>NUCLEOTIDE SEQUENCE</scope>
    <source>
        <strain evidence="1">CGMCC 1.15725</strain>
    </source>
</reference>
<dbReference type="InterPro" id="IPR010296">
    <property type="entry name" value="DUF899_thioredox"/>
</dbReference>
<accession>A0A8J2YSW0</accession>
<proteinExistence type="predicted"/>
<protein>
    <recommendedName>
        <fullName evidence="3">DUF899 domain-containing protein</fullName>
    </recommendedName>
</protein>
<dbReference type="RefSeq" id="WP_189044918.1">
    <property type="nucleotide sequence ID" value="NZ_BMJQ01000004.1"/>
</dbReference>
<evidence type="ECO:0008006" key="3">
    <source>
        <dbReference type="Google" id="ProtNLM"/>
    </source>
</evidence>